<dbReference type="Pfam" id="PF07555">
    <property type="entry name" value="NAGidase"/>
    <property type="match status" value="1"/>
</dbReference>
<evidence type="ECO:0000256" key="2">
    <source>
        <dbReference type="ARBA" id="ARBA00023295"/>
    </source>
</evidence>
<dbReference type="Gene3D" id="2.60.40.1180">
    <property type="entry name" value="Golgi alpha-mannosidase II"/>
    <property type="match status" value="1"/>
</dbReference>
<dbReference type="GO" id="GO:0005975">
    <property type="term" value="P:carbohydrate metabolic process"/>
    <property type="evidence" value="ECO:0007669"/>
    <property type="project" value="UniProtKB-ARBA"/>
</dbReference>
<dbReference type="InterPro" id="IPR013780">
    <property type="entry name" value="Glyco_hydro_b"/>
</dbReference>
<dbReference type="SUPFAM" id="SSF140657">
    <property type="entry name" value="Hyaluronidase post-catalytic domain-like"/>
    <property type="match status" value="1"/>
</dbReference>
<gene>
    <name evidence="5" type="ORF">HMPREF1536_03124</name>
</gene>
<dbReference type="Pfam" id="PF21809">
    <property type="entry name" value="Glyco_hydro_84_hel"/>
    <property type="match status" value="1"/>
</dbReference>
<keyword evidence="2 3" id="KW-0326">Glycosidase</keyword>
<dbReference type="GO" id="GO:1901135">
    <property type="term" value="P:carbohydrate derivative metabolic process"/>
    <property type="evidence" value="ECO:0007669"/>
    <property type="project" value="UniProtKB-ARBA"/>
</dbReference>
<dbReference type="InterPro" id="IPR015882">
    <property type="entry name" value="HEX_bac_N"/>
</dbReference>
<evidence type="ECO:0000256" key="3">
    <source>
        <dbReference type="PROSITE-ProRule" id="PRU01353"/>
    </source>
</evidence>
<dbReference type="HOGENOM" id="CLU_001501_2_0_10"/>
<dbReference type="PANTHER" id="PTHR13170:SF16">
    <property type="entry name" value="PROTEIN O-GLCNACASE"/>
    <property type="match status" value="1"/>
</dbReference>
<proteinExistence type="inferred from homology"/>
<dbReference type="PATRIC" id="fig|1203610.3.peg.3190"/>
<dbReference type="AlphaFoldDB" id="A0A0F5JDX6"/>
<keyword evidence="1 3" id="KW-0378">Hydrolase</keyword>
<dbReference type="SUPFAM" id="SSF51445">
    <property type="entry name" value="(Trans)glycosidases"/>
    <property type="match status" value="1"/>
</dbReference>
<comment type="similarity">
    <text evidence="3">Belongs to the glycosyl hydrolase 84 family.</text>
</comment>
<dbReference type="STRING" id="1203610.HMPREF1536_03124"/>
<dbReference type="Gene3D" id="3.30.379.10">
    <property type="entry name" value="Chitobiase/beta-hexosaminidase domain 2-like"/>
    <property type="match status" value="1"/>
</dbReference>
<feature type="domain" description="GH84" evidence="4">
    <location>
        <begin position="142"/>
        <end position="407"/>
    </location>
</feature>
<protein>
    <recommendedName>
        <fullName evidence="4">GH84 domain-containing protein</fullName>
    </recommendedName>
</protein>
<dbReference type="InterPro" id="IPR011496">
    <property type="entry name" value="O-GlcNAcase_cat"/>
</dbReference>
<dbReference type="InterPro" id="IPR051822">
    <property type="entry name" value="Glycosyl_Hydrolase_84"/>
</dbReference>
<evidence type="ECO:0000256" key="1">
    <source>
        <dbReference type="ARBA" id="ARBA00022801"/>
    </source>
</evidence>
<evidence type="ECO:0000313" key="6">
    <source>
        <dbReference type="Proteomes" id="UP000033035"/>
    </source>
</evidence>
<dbReference type="InterPro" id="IPR029018">
    <property type="entry name" value="Hex-like_dom2"/>
</dbReference>
<dbReference type="GO" id="GO:0015929">
    <property type="term" value="F:hexosaminidase activity"/>
    <property type="evidence" value="ECO:0007669"/>
    <property type="project" value="UniProtKB-ARBA"/>
</dbReference>
<dbReference type="Proteomes" id="UP000033035">
    <property type="component" value="Unassembled WGS sequence"/>
</dbReference>
<dbReference type="InterPro" id="IPR049478">
    <property type="entry name" value="BT_4395-like_hel"/>
</dbReference>
<organism evidence="5 6">
    <name type="scientific">Parabacteroides gordonii MS-1 = DSM 23371</name>
    <dbReference type="NCBI Taxonomy" id="1203610"/>
    <lineage>
        <taxon>Bacteria</taxon>
        <taxon>Pseudomonadati</taxon>
        <taxon>Bacteroidota</taxon>
        <taxon>Bacteroidia</taxon>
        <taxon>Bacteroidales</taxon>
        <taxon>Tannerellaceae</taxon>
        <taxon>Parabacteroides</taxon>
    </lineage>
</organism>
<dbReference type="Gene3D" id="1.20.58.460">
    <property type="entry name" value="Hyaluronidase post-catalytic domain-like"/>
    <property type="match status" value="1"/>
</dbReference>
<feature type="active site" description="Proton donor" evidence="3">
    <location>
        <position position="257"/>
    </location>
</feature>
<comment type="caution">
    <text evidence="5">The sequence shown here is derived from an EMBL/GenBank/DDBJ whole genome shotgun (WGS) entry which is preliminary data.</text>
</comment>
<evidence type="ECO:0000313" key="5">
    <source>
        <dbReference type="EMBL" id="KKB55652.1"/>
    </source>
</evidence>
<keyword evidence="6" id="KW-1185">Reference proteome</keyword>
<dbReference type="SUPFAM" id="SSF55545">
    <property type="entry name" value="beta-N-acetylhexosaminidase-like domain"/>
    <property type="match status" value="1"/>
</dbReference>
<name>A0A0F5JDX6_9BACT</name>
<reference evidence="5 6" key="1">
    <citation type="submission" date="2013-04" db="EMBL/GenBank/DDBJ databases">
        <title>The Genome Sequence of Parabacteroides gordonii DSM 23371.</title>
        <authorList>
            <consortium name="The Broad Institute Genomics Platform"/>
            <person name="Earl A."/>
            <person name="Ward D."/>
            <person name="Feldgarden M."/>
            <person name="Gevers D."/>
            <person name="Martens E."/>
            <person name="Sakamoto M."/>
            <person name="Benno Y."/>
            <person name="Suzuki N."/>
            <person name="Matsunaga N."/>
            <person name="Koshihara K."/>
            <person name="Seki M."/>
            <person name="Komiya H."/>
            <person name="Walker B."/>
            <person name="Young S."/>
            <person name="Zeng Q."/>
            <person name="Gargeya S."/>
            <person name="Fitzgerald M."/>
            <person name="Haas B."/>
            <person name="Abouelleil A."/>
            <person name="Allen A.W."/>
            <person name="Alvarado L."/>
            <person name="Arachchi H.M."/>
            <person name="Berlin A.M."/>
            <person name="Chapman S.B."/>
            <person name="Gainer-Dewar J."/>
            <person name="Goldberg J."/>
            <person name="Griggs A."/>
            <person name="Gujja S."/>
            <person name="Hansen M."/>
            <person name="Howarth C."/>
            <person name="Imamovic A."/>
            <person name="Ireland A."/>
            <person name="Larimer J."/>
            <person name="McCowan C."/>
            <person name="Murphy C."/>
            <person name="Pearson M."/>
            <person name="Poon T.W."/>
            <person name="Priest M."/>
            <person name="Roberts A."/>
            <person name="Saif S."/>
            <person name="Shea T."/>
            <person name="Sisk P."/>
            <person name="Sykes S."/>
            <person name="Wortman J."/>
            <person name="Nusbaum C."/>
            <person name="Birren B."/>
        </authorList>
    </citation>
    <scope>NUCLEOTIDE SEQUENCE [LARGE SCALE GENOMIC DNA]</scope>
    <source>
        <strain evidence="5 6">MS-1</strain>
    </source>
</reference>
<dbReference type="InterPro" id="IPR017853">
    <property type="entry name" value="GH"/>
</dbReference>
<dbReference type="EMBL" id="AQHW01000015">
    <property type="protein sequence ID" value="KKB55652.1"/>
    <property type="molecule type" value="Genomic_DNA"/>
</dbReference>
<dbReference type="PROSITE" id="PS52009">
    <property type="entry name" value="GH84"/>
    <property type="match status" value="1"/>
</dbReference>
<evidence type="ECO:0000259" key="4">
    <source>
        <dbReference type="PROSITE" id="PS52009"/>
    </source>
</evidence>
<dbReference type="PANTHER" id="PTHR13170">
    <property type="entry name" value="O-GLCNACASE"/>
    <property type="match status" value="1"/>
</dbReference>
<dbReference type="Pfam" id="PF02838">
    <property type="entry name" value="Glyco_hydro_20b"/>
    <property type="match status" value="1"/>
</dbReference>
<accession>A0A0F5JDX6</accession>
<dbReference type="Gene3D" id="3.20.20.80">
    <property type="entry name" value="Glycosidases"/>
    <property type="match status" value="1"/>
</dbReference>
<sequence>MLVTLLISLMSGACTGKSGKREVNVYPIPQKVELSGDWIKIPDTGYRLEGISHTDTDAVNLLKQSFLITEKAKQAITIRPLGKMNNKMQRSGAYTLAVTGKGIDIGIYDDRSLFYAAQTLSQLTRDNKRIPVCTIWDYPDVVFRGVVEGFYGTPWSFENRVEQLRFYGRMKMNTYIFGPKDDPYHRSPYWRVPYPEEQAKNIRELLAEANRNKVDFVWALHPGMDIRWNDADRQAAIKKLESMYDLGIRAFAVFFDDIEGAGTDAARQAAFMNYLKREFVDKKGDIQQLILCPTEYNKDWAKTDYLDILGENLDPFIHIMWTGDKVVSDITRQGLEWVNNRIKRPCYVWWNFPVNDYCLAHLLMGPVYGLDKNTASDMYAFVSNPMEFAEASKVALWSISQFTWNMDRFDPQQSWNIACESLVPEAPDAFRLFCEHNADIGPNTWMFFRKESFSSTDLIDRFEQSLITGKYLKKEAFEIADLFIRIKEVPGTIESSSLNKQLIKEIHPWLTQTRNVGTAGCATMRMLDLASKQDTEACQKAYREVKEALDAIAVFSRPYRRGEQDGVRSGSQVLLPFIQRMLQHVENTLLTDERPKELPEVLAGSKAIDELACYCEDDVVGLIPHFPLVTIAPGEYFGFRIEKSKQPVALVYDLRKSKSKGRALQGSVDGKVWFNLLKTGADRMDTIPIHEPRVRYIRCINQSQSDMSIGIGRFAVLTKTGTFSYTQE</sequence>